<reference evidence="1 2" key="1">
    <citation type="submission" date="2019-12" db="EMBL/GenBank/DDBJ databases">
        <authorList>
            <person name="Alioto T."/>
            <person name="Alioto T."/>
            <person name="Gomez Garrido J."/>
        </authorList>
    </citation>
    <scope>NUCLEOTIDE SEQUENCE [LARGE SCALE GENOMIC DNA]</scope>
</reference>
<evidence type="ECO:0000313" key="2">
    <source>
        <dbReference type="Proteomes" id="UP000594638"/>
    </source>
</evidence>
<gene>
    <name evidence="1" type="ORF">OLEA9_A086112</name>
</gene>
<evidence type="ECO:0000313" key="1">
    <source>
        <dbReference type="EMBL" id="CAA2953706.1"/>
    </source>
</evidence>
<comment type="caution">
    <text evidence="1">The sequence shown here is derived from an EMBL/GenBank/DDBJ whole genome shotgun (WGS) entry which is preliminary data.</text>
</comment>
<dbReference type="EMBL" id="CACTIH010000096">
    <property type="protein sequence ID" value="CAA2953706.1"/>
    <property type="molecule type" value="Genomic_DNA"/>
</dbReference>
<dbReference type="Gramene" id="OE9A086112T1">
    <property type="protein sequence ID" value="OE9A086112C1"/>
    <property type="gene ID" value="OE9A086112"/>
</dbReference>
<dbReference type="Proteomes" id="UP000594638">
    <property type="component" value="Unassembled WGS sequence"/>
</dbReference>
<proteinExistence type="predicted"/>
<sequence length="143" mass="15476">MSLTVYFVLQAKNVQFKLSELGLPLSPTGMAGHAVDEDVEVVETEGFFHVVAAASAGTGPEVASKILRLPFLPPPSPPLIPQNVCIQPEERCKCNHKHTFCISLLGGRSEDDDFGLWRRTKLEMSVASVDGNDGRISPAMVLT</sequence>
<keyword evidence="2" id="KW-1185">Reference proteome</keyword>
<accession>A0A8S0PJN4</accession>
<organism evidence="1 2">
    <name type="scientific">Olea europaea subsp. europaea</name>
    <dbReference type="NCBI Taxonomy" id="158383"/>
    <lineage>
        <taxon>Eukaryota</taxon>
        <taxon>Viridiplantae</taxon>
        <taxon>Streptophyta</taxon>
        <taxon>Embryophyta</taxon>
        <taxon>Tracheophyta</taxon>
        <taxon>Spermatophyta</taxon>
        <taxon>Magnoliopsida</taxon>
        <taxon>eudicotyledons</taxon>
        <taxon>Gunneridae</taxon>
        <taxon>Pentapetalae</taxon>
        <taxon>asterids</taxon>
        <taxon>lamiids</taxon>
        <taxon>Lamiales</taxon>
        <taxon>Oleaceae</taxon>
        <taxon>Oleeae</taxon>
        <taxon>Olea</taxon>
    </lineage>
</organism>
<dbReference type="AlphaFoldDB" id="A0A8S0PJN4"/>
<name>A0A8S0PJN4_OLEEU</name>
<protein>
    <submittedName>
        <fullName evidence="1">Uncharacterized protein</fullName>
    </submittedName>
</protein>